<sequence length="813" mass="88122">MNKGETMGGTMVLRARHWVAGLILLPVLLLAVAVGYLAWIAKIAEPRYDGDVWLPGLTAPVTIRYGPHAVPTIEADDLADLLFAQGYAVASERMWQMDLMRRLAGGRLAEVMGPEALAADRLFRTIGLGVAARASLADLDEAHRRMLADYARGVNAYQEQARGRLPLEYRLAGFAPAPWRPEDSLVIGAYMAWILSFNARAELTYLNLAARLGNERAAELFPTDEGIRAPAPHPDLPRLDPDLAGALGQTIDRLARLPARFGLPMPGAASNGWALAGERTRDGQALLANDPHLAASMPGIWYLLELESPEIHVAGAALPGVPFVMIGHNDDLAWGFATTMADTQDLFLERVTADGAHVERPDGRPEAIRERIERIPVAGWDAPDELIVRSTSHGVILNPVLGAGTGTAMDLPAVDTGFLLTLRWTTDVPDRAFAGLQRLNMATSLADARAAILDFRHVSQTLLLAHRDGGIGWQVSGRLPVRKTGDGVFPSPGWAAGVGWGSYVPPDENPGGIGPPDQVLIAANHRIGTLDDSGRVGRVWMAPYRAQRIAELLATDRPLGAEDLVAMQFDRVAIEARRYHQALARLVPDLQRLDPTAAVIAERLLAWDGEMNPASPEAALAVLLEPALYRALFGPALGDELTTQLMALSTSSYSPLLEAVRSGRSSFWDDGGGQVAVWTRALRIAAEEAAGRRLDQVRTLSFPHAFDRIPWIGRLFSVGPIGLGGGSQTVNVAKAAPHDPGRILFIPSLRVVYTPGDWGRTRGSMPLGQSGHRLSRYRTDQLDDWLSGRTYPWPWHGPAPEQTIGTARLHPRD</sequence>
<evidence type="ECO:0000256" key="2">
    <source>
        <dbReference type="ARBA" id="ARBA00022801"/>
    </source>
</evidence>
<dbReference type="EMBL" id="JBDKXB010000009">
    <property type="protein sequence ID" value="MEY6432534.1"/>
    <property type="molecule type" value="Genomic_DNA"/>
</dbReference>
<dbReference type="InterPro" id="IPR043147">
    <property type="entry name" value="Penicillin_amidase_A-knob"/>
</dbReference>
<evidence type="ECO:0000313" key="5">
    <source>
        <dbReference type="EMBL" id="MEY6432534.1"/>
    </source>
</evidence>
<dbReference type="PANTHER" id="PTHR34218">
    <property type="entry name" value="PEPTIDASE S45 PENICILLIN AMIDASE"/>
    <property type="match status" value="1"/>
</dbReference>
<dbReference type="PANTHER" id="PTHR34218:SF4">
    <property type="entry name" value="ACYL-HOMOSERINE LACTONE ACYLASE QUIP"/>
    <property type="match status" value="1"/>
</dbReference>
<name>A0ABV4BFG2_9GAMM</name>
<dbReference type="PIRSF" id="PIRSF001227">
    <property type="entry name" value="Pen_acylase"/>
    <property type="match status" value="1"/>
</dbReference>
<dbReference type="Gene3D" id="2.30.120.10">
    <property type="match status" value="1"/>
</dbReference>
<evidence type="ECO:0000256" key="4">
    <source>
        <dbReference type="ARBA" id="ARBA00038735"/>
    </source>
</evidence>
<evidence type="ECO:0000256" key="1">
    <source>
        <dbReference type="ARBA" id="ARBA00006586"/>
    </source>
</evidence>
<gene>
    <name evidence="5" type="ORF">ABC977_08970</name>
</gene>
<keyword evidence="3" id="KW-0865">Zymogen</keyword>
<reference evidence="5 6" key="1">
    <citation type="submission" date="2024-05" db="EMBL/GenBank/DDBJ databases">
        <title>Genome Sequence and Characterization of the New Strain Purple Sulfur Bacterium of Genus Thioalkalicoccus.</title>
        <authorList>
            <person name="Bryantseva I.A."/>
            <person name="Kyndt J.A."/>
            <person name="Imhoff J.F."/>
        </authorList>
    </citation>
    <scope>NUCLEOTIDE SEQUENCE [LARGE SCALE GENOMIC DNA]</scope>
    <source>
        <strain evidence="5 6">Um2</strain>
    </source>
</reference>
<dbReference type="InterPro" id="IPR043146">
    <property type="entry name" value="Penicillin_amidase_N_B-knob"/>
</dbReference>
<organism evidence="5 6">
    <name type="scientific">Thioalkalicoccus limnaeus</name>
    <dbReference type="NCBI Taxonomy" id="120681"/>
    <lineage>
        <taxon>Bacteria</taxon>
        <taxon>Pseudomonadati</taxon>
        <taxon>Pseudomonadota</taxon>
        <taxon>Gammaproteobacteria</taxon>
        <taxon>Chromatiales</taxon>
        <taxon>Chromatiaceae</taxon>
        <taxon>Thioalkalicoccus</taxon>
    </lineage>
</organism>
<protein>
    <submittedName>
        <fullName evidence="5">Penicillin acylase family protein</fullName>
        <ecNumber evidence="5">3.5.1.-</ecNumber>
    </submittedName>
</protein>
<comment type="similarity">
    <text evidence="1">Belongs to the peptidase S45 family.</text>
</comment>
<dbReference type="Gene3D" id="1.10.1400.10">
    <property type="match status" value="1"/>
</dbReference>
<dbReference type="InterPro" id="IPR014395">
    <property type="entry name" value="Pen/GL7ACA/AHL_acylase"/>
</dbReference>
<dbReference type="GO" id="GO:0016787">
    <property type="term" value="F:hydrolase activity"/>
    <property type="evidence" value="ECO:0007669"/>
    <property type="project" value="UniProtKB-KW"/>
</dbReference>
<dbReference type="InterPro" id="IPR029055">
    <property type="entry name" value="Ntn_hydrolases_N"/>
</dbReference>
<accession>A0ABV4BFG2</accession>
<keyword evidence="6" id="KW-1185">Reference proteome</keyword>
<evidence type="ECO:0000313" key="6">
    <source>
        <dbReference type="Proteomes" id="UP001564408"/>
    </source>
</evidence>
<dbReference type="Gene3D" id="1.10.439.10">
    <property type="entry name" value="Penicillin Amidohydrolase, domain 1"/>
    <property type="match status" value="1"/>
</dbReference>
<dbReference type="CDD" id="cd03747">
    <property type="entry name" value="Ntn_PGA_like"/>
    <property type="match status" value="1"/>
</dbReference>
<dbReference type="Gene3D" id="3.60.20.10">
    <property type="entry name" value="Glutamine Phosphoribosylpyrophosphate, subunit 1, domain 1"/>
    <property type="match status" value="1"/>
</dbReference>
<proteinExistence type="inferred from homology"/>
<dbReference type="Pfam" id="PF01804">
    <property type="entry name" value="Penicil_amidase"/>
    <property type="match status" value="1"/>
</dbReference>
<dbReference type="InterPro" id="IPR023343">
    <property type="entry name" value="Penicillin_amidase_dom1"/>
</dbReference>
<dbReference type="RefSeq" id="WP_369666920.1">
    <property type="nucleotide sequence ID" value="NZ_JBDKXB010000009.1"/>
</dbReference>
<dbReference type="InterPro" id="IPR002692">
    <property type="entry name" value="S45"/>
</dbReference>
<keyword evidence="2 5" id="KW-0378">Hydrolase</keyword>
<comment type="subunit">
    <text evidence="4">Heterodimer of an alpha subunit and a beta subunit processed from the same precursor.</text>
</comment>
<evidence type="ECO:0000256" key="3">
    <source>
        <dbReference type="ARBA" id="ARBA00023145"/>
    </source>
</evidence>
<dbReference type="Proteomes" id="UP001564408">
    <property type="component" value="Unassembled WGS sequence"/>
</dbReference>
<dbReference type="SUPFAM" id="SSF56235">
    <property type="entry name" value="N-terminal nucleophile aminohydrolases (Ntn hydrolases)"/>
    <property type="match status" value="1"/>
</dbReference>
<comment type="caution">
    <text evidence="5">The sequence shown here is derived from an EMBL/GenBank/DDBJ whole genome shotgun (WGS) entry which is preliminary data.</text>
</comment>
<dbReference type="EC" id="3.5.1.-" evidence="5"/>